<dbReference type="InterPro" id="IPR008919">
    <property type="entry name" value="Retrov_capsid_N"/>
</dbReference>
<organism evidence="2 3">
    <name type="scientific">Opisthocomus hoazin</name>
    <name type="common">Hoatzin</name>
    <name type="synonym">Phasianus hoazin</name>
    <dbReference type="NCBI Taxonomy" id="30419"/>
    <lineage>
        <taxon>Eukaryota</taxon>
        <taxon>Metazoa</taxon>
        <taxon>Chordata</taxon>
        <taxon>Craniata</taxon>
        <taxon>Vertebrata</taxon>
        <taxon>Euteleostomi</taxon>
        <taxon>Archelosauria</taxon>
        <taxon>Archosauria</taxon>
        <taxon>Dinosauria</taxon>
        <taxon>Saurischia</taxon>
        <taxon>Theropoda</taxon>
        <taxon>Coelurosauria</taxon>
        <taxon>Aves</taxon>
        <taxon>Neognathae</taxon>
        <taxon>Neoaves</taxon>
        <taxon>Opisthocomiformes</taxon>
        <taxon>Opisthocomidae</taxon>
        <taxon>Opisthocomus</taxon>
    </lineage>
</organism>
<reference evidence="2 3" key="1">
    <citation type="submission" date="2014-04" db="EMBL/GenBank/DDBJ databases">
        <title>Genome evolution of avian class.</title>
        <authorList>
            <person name="Zhang G."/>
            <person name="Li C."/>
        </authorList>
    </citation>
    <scope>NUCLEOTIDE SEQUENCE [LARGE SCALE GENOMIC DNA]</scope>
    <source>
        <strain evidence="2">BGI_N306</strain>
    </source>
</reference>
<dbReference type="EMBL" id="KK734394">
    <property type="protein sequence ID" value="KFR07699.1"/>
    <property type="molecule type" value="Genomic_DNA"/>
</dbReference>
<accession>A0A091VX06</accession>
<dbReference type="InterPro" id="IPR050462">
    <property type="entry name" value="Retroviral_Gag-Pol_poly"/>
</dbReference>
<keyword evidence="3" id="KW-1185">Reference proteome</keyword>
<dbReference type="Gene3D" id="1.10.375.10">
    <property type="entry name" value="Human Immunodeficiency Virus Type 1 Capsid Protein"/>
    <property type="match status" value="1"/>
</dbReference>
<dbReference type="PANTHER" id="PTHR33166">
    <property type="entry name" value="GAG_P30 DOMAIN-CONTAINING PROTEIN"/>
    <property type="match status" value="1"/>
</dbReference>
<feature type="domain" description="Core shell protein Gag P30" evidence="1">
    <location>
        <begin position="13"/>
        <end position="144"/>
    </location>
</feature>
<evidence type="ECO:0000313" key="3">
    <source>
        <dbReference type="Proteomes" id="UP000053605"/>
    </source>
</evidence>
<dbReference type="GO" id="GO:0019068">
    <property type="term" value="P:virion assembly"/>
    <property type="evidence" value="ECO:0007669"/>
    <property type="project" value="InterPro"/>
</dbReference>
<gene>
    <name evidence="2" type="ORF">N306_00368</name>
</gene>
<dbReference type="PhylomeDB" id="A0A091VX06"/>
<dbReference type="InterPro" id="IPR003036">
    <property type="entry name" value="Gag_P30"/>
</dbReference>
<proteinExistence type="predicted"/>
<evidence type="ECO:0000313" key="2">
    <source>
        <dbReference type="EMBL" id="KFR07699.1"/>
    </source>
</evidence>
<protein>
    <recommendedName>
        <fullName evidence="1">Core shell protein Gag P30 domain-containing protein</fullName>
    </recommendedName>
</protein>
<name>A0A091VX06_OPIHO</name>
<dbReference type="STRING" id="30419.A0A091VX06"/>
<evidence type="ECO:0000259" key="1">
    <source>
        <dbReference type="Pfam" id="PF02093"/>
    </source>
</evidence>
<feature type="non-terminal residue" evidence="2">
    <location>
        <position position="1"/>
    </location>
</feature>
<dbReference type="Proteomes" id="UP000053605">
    <property type="component" value="Unassembled WGS sequence"/>
</dbReference>
<dbReference type="SUPFAM" id="SSF47943">
    <property type="entry name" value="Retrovirus capsid protein, N-terminal core domain"/>
    <property type="match status" value="1"/>
</dbReference>
<feature type="non-terminal residue" evidence="2">
    <location>
        <position position="144"/>
    </location>
</feature>
<dbReference type="Pfam" id="PF02093">
    <property type="entry name" value="Gag_p30"/>
    <property type="match status" value="1"/>
</dbReference>
<sequence>GPILIKVPFSSFDLETWKNVVKNYRSDFVGLTRHFQFLIRQHNPDWNDIQLLLDHMTETEKQLVLKTALDLASDQLKNTGEDIKVHFPLQDPHWDHNKGAHIKLLNAYRDWIIKGMERAIPKTINWSALYAVWQGPKETPSEFL</sequence>
<dbReference type="AlphaFoldDB" id="A0A091VX06"/>